<protein>
    <recommendedName>
        <fullName evidence="4">DUF304 domain-containing protein</fullName>
    </recommendedName>
</protein>
<name>W8RW90_9RHOB</name>
<keyword evidence="1" id="KW-0812">Transmembrane</keyword>
<accession>W8RW90</accession>
<sequence length="136" mass="14649">MSDTFEYAARPGNTALSLATFAGLSLLTSQLWPIMPGYVLLLFLPALAITFAQMVLIPTWGMRIGDTTWQIEAGHEARSVPVAQIAYLRINDRTGPAQVAVILTSGEAVPLPVEALPDPLTLIREATSRGIPVRHA</sequence>
<keyword evidence="1" id="KW-1133">Transmembrane helix</keyword>
<dbReference type="AlphaFoldDB" id="W8RW90"/>
<gene>
    <name evidence="2" type="ORF">roselon_03325</name>
</gene>
<dbReference type="KEGG" id="red:roselon_03325"/>
<evidence type="ECO:0000313" key="2">
    <source>
        <dbReference type="EMBL" id="AHM05583.1"/>
    </source>
</evidence>
<organism evidence="2 3">
    <name type="scientific">Roseicyclus elongatus DSM 19469</name>
    <dbReference type="NCBI Taxonomy" id="1294273"/>
    <lineage>
        <taxon>Bacteria</taxon>
        <taxon>Pseudomonadati</taxon>
        <taxon>Pseudomonadota</taxon>
        <taxon>Alphaproteobacteria</taxon>
        <taxon>Rhodobacterales</taxon>
        <taxon>Roseobacteraceae</taxon>
        <taxon>Roseicyclus</taxon>
    </lineage>
</organism>
<feature type="transmembrane region" description="Helical" evidence="1">
    <location>
        <begin position="38"/>
        <end position="57"/>
    </location>
</feature>
<proteinExistence type="predicted"/>
<evidence type="ECO:0000313" key="3">
    <source>
        <dbReference type="Proteomes" id="UP000019593"/>
    </source>
</evidence>
<keyword evidence="1" id="KW-0472">Membrane</keyword>
<dbReference type="eggNOG" id="ENOG50347JF">
    <property type="taxonomic scope" value="Bacteria"/>
</dbReference>
<evidence type="ECO:0000256" key="1">
    <source>
        <dbReference type="SAM" id="Phobius"/>
    </source>
</evidence>
<dbReference type="Proteomes" id="UP000019593">
    <property type="component" value="Chromosome"/>
</dbReference>
<feature type="transmembrane region" description="Helical" evidence="1">
    <location>
        <begin position="12"/>
        <end position="32"/>
    </location>
</feature>
<keyword evidence="3" id="KW-1185">Reference proteome</keyword>
<reference evidence="2 3" key="1">
    <citation type="submission" date="2013-03" db="EMBL/GenBank/DDBJ databases">
        <authorList>
            <person name="Fiebig A."/>
            <person name="Goeker M."/>
            <person name="Klenk H.-P.P."/>
        </authorList>
    </citation>
    <scope>NUCLEOTIDE SEQUENCE [LARGE SCALE GENOMIC DNA]</scope>
    <source>
        <strain evidence="3">DSM 19469</strain>
    </source>
</reference>
<dbReference type="HOGENOM" id="CLU_134338_0_0_5"/>
<evidence type="ECO:0008006" key="4">
    <source>
        <dbReference type="Google" id="ProtNLM"/>
    </source>
</evidence>
<dbReference type="RefSeq" id="WP_025313213.1">
    <property type="nucleotide sequence ID" value="NZ_CP004372.1"/>
</dbReference>
<dbReference type="EMBL" id="CP004372">
    <property type="protein sequence ID" value="AHM05583.1"/>
    <property type="molecule type" value="Genomic_DNA"/>
</dbReference>